<dbReference type="InterPro" id="IPR018042">
    <property type="entry name" value="Aspartate_kinase_CS"/>
</dbReference>
<evidence type="ECO:0000256" key="2">
    <source>
        <dbReference type="ARBA" id="ARBA00004766"/>
    </source>
</evidence>
<dbReference type="PIRSF" id="PIRSF036459">
    <property type="entry name" value="DAP_dec_asp_kin"/>
    <property type="match status" value="1"/>
</dbReference>
<evidence type="ECO:0000256" key="9">
    <source>
        <dbReference type="ARBA" id="ARBA00023239"/>
    </source>
</evidence>
<dbReference type="PRINTS" id="PR01179">
    <property type="entry name" value="ODADCRBXLASE"/>
</dbReference>
<dbReference type="InterPro" id="IPR022644">
    <property type="entry name" value="De-COase2_N"/>
</dbReference>
<evidence type="ECO:0000313" key="14">
    <source>
        <dbReference type="EMBL" id="MBB6185516.1"/>
    </source>
</evidence>
<dbReference type="UniPathway" id="UPA00051">
    <property type="reaction ID" value="UER00462"/>
</dbReference>
<dbReference type="PRINTS" id="PR01181">
    <property type="entry name" value="DAPDCRBXLASE"/>
</dbReference>
<keyword evidence="7" id="KW-0067">ATP-binding</keyword>
<comment type="pathway">
    <text evidence="12">Amino-acid biosynthesis; L-threonine biosynthesis; L-threonine from L-aspartate: step 1/5.</text>
</comment>
<dbReference type="Pfam" id="PF02784">
    <property type="entry name" value="Orn_Arg_deC_N"/>
    <property type="match status" value="1"/>
</dbReference>
<dbReference type="InterPro" id="IPR045865">
    <property type="entry name" value="ACT-like_dom_sf"/>
</dbReference>
<dbReference type="InterPro" id="IPR000183">
    <property type="entry name" value="Orn/DAP/Arg_de-COase"/>
</dbReference>
<comment type="pathway">
    <text evidence="2 12">Amino-acid biosynthesis; L-lysine biosynthesis via DAP pathway; (S)-tetrahydrodipicolinate from L-aspartate: step 1/4.</text>
</comment>
<dbReference type="InterPro" id="IPR002912">
    <property type="entry name" value="ACT_dom"/>
</dbReference>
<feature type="active site" description="Proton donor" evidence="11">
    <location>
        <position position="818"/>
    </location>
</feature>
<dbReference type="AlphaFoldDB" id="A0A841KJZ5"/>
<sequence length="867" mass="93386">MNQTVSTLPADAPWVVMKFGGTSVASVERWRNIRELAAARRAEGVRVLLVVSALAGVTDALKALCAEDDASARTQAADAIAERHRALAAAMQIALPERVGTLLDGLRQLAERGPEADGDPLAWKALVQGHGELLSSALGAAFLSAQHLPTQWIDSRDCLRAVALPNQNTRTRTLSATVDAQPDAALAERLAAQGEVLIAQGFIARDENGRCVLLGRGGSDTSASCFGAVLKAARVEIWTDVAGMFSANPRQVAGARLLRQLDYEEAQEIATTGAKVLHPRCLSPLRAPRVPLWIKDTNHPDMEGTEIGPQVREAAPSVKAISTRSGITLVSMESVGMWQQVGFLADVFDAFRRHGISVDLIGSAETNVTVSLDPTENLLDSDAVAALATDLAKVCRVKVIAPCAAVTLVGRGMRSMLHQLSSVLAEFGQLRVHMISQSSNNLNLTFVVDEDVVDDLLPRLHELLVRAGSLRSDDSQLFGPSWQALYGSGEQDIAPAWWRGERTRLLQLAAERSPRYVYHLPTVQARIDGLKHLQAVDHVHYAIKANNHARILQAVAASGFGLECVSPGELAAAKAAAPDAPRLFTPNFARRDDYAAALDDGATVTLDALHPMEHWGELFTGRSIMLRVDLGRGLGHHEKVRTGGSGSKFGLPLDQLDRFLELARTHDVRVQGLHAHLGSGILDAGHWGEVYAQLAALAERIGSIEILNIGGGLGVPSHPGEQPLDLNALDRVLSEVKAAYPQYRLWMEPGRYLVAESGVLLARVTQDKRKGGHHYLGIDAGMHNLIRPALYEAWHEIVNLSRLDQPAIALYQVVGPICETGDVLGNDRRLPVSAEGDVMLVAQAGAYGAVMASNYNLRETADEIVIE</sequence>
<evidence type="ECO:0000256" key="7">
    <source>
        <dbReference type="ARBA" id="ARBA00022840"/>
    </source>
</evidence>
<dbReference type="InterPro" id="IPR002986">
    <property type="entry name" value="DAP_deCOOHase_LysA"/>
</dbReference>
<evidence type="ECO:0000256" key="5">
    <source>
        <dbReference type="ARBA" id="ARBA00022777"/>
    </source>
</evidence>
<evidence type="ECO:0000256" key="3">
    <source>
        <dbReference type="ARBA" id="ARBA00022679"/>
    </source>
</evidence>
<evidence type="ECO:0000256" key="8">
    <source>
        <dbReference type="ARBA" id="ARBA00022898"/>
    </source>
</evidence>
<accession>A0A841KJZ5</accession>
<protein>
    <recommendedName>
        <fullName evidence="10">Diaminopimelate decarboxylase</fullName>
        <ecNumber evidence="10">4.1.1.20</ecNumber>
    </recommendedName>
</protein>
<dbReference type="NCBIfam" id="TIGR01048">
    <property type="entry name" value="lysA"/>
    <property type="match status" value="1"/>
</dbReference>
<dbReference type="SUPFAM" id="SSF55021">
    <property type="entry name" value="ACT-like"/>
    <property type="match status" value="2"/>
</dbReference>
<dbReference type="Gene3D" id="1.20.120.1320">
    <property type="entry name" value="Aspartokinase, catalytic domain"/>
    <property type="match status" value="1"/>
</dbReference>
<keyword evidence="8 11" id="KW-0663">Pyridoxal phosphate</keyword>
<dbReference type="InterPro" id="IPR001341">
    <property type="entry name" value="Asp_kinase"/>
</dbReference>
<dbReference type="InterPro" id="IPR001048">
    <property type="entry name" value="Asp/Glu/Uridylate_kinase"/>
</dbReference>
<dbReference type="SUPFAM" id="SSF50621">
    <property type="entry name" value="Alanine racemase C-terminal domain-like"/>
    <property type="match status" value="1"/>
</dbReference>
<dbReference type="GO" id="GO:0009089">
    <property type="term" value="P:lysine biosynthetic process via diaminopimelate"/>
    <property type="evidence" value="ECO:0007669"/>
    <property type="project" value="UniProtKB-UniRule"/>
</dbReference>
<dbReference type="InterPro" id="IPR036393">
    <property type="entry name" value="AceGlu_kinase-like_sf"/>
</dbReference>
<dbReference type="InterPro" id="IPR022657">
    <property type="entry name" value="De-COase2_CS"/>
</dbReference>
<dbReference type="InterPro" id="IPR042199">
    <property type="entry name" value="AsparK_Bifunc_asparK/hSer_DH"/>
</dbReference>
<comment type="pathway">
    <text evidence="12">Amino-acid biosynthesis; L-methionine biosynthesis via de novo pathway; L-homoserine from L-aspartate: step 1/3.</text>
</comment>
<evidence type="ECO:0000256" key="12">
    <source>
        <dbReference type="RuleBase" id="RU004249"/>
    </source>
</evidence>
<feature type="modified residue" description="N6-(pyridoxal phosphate)lysine" evidence="11">
    <location>
        <position position="544"/>
    </location>
</feature>
<dbReference type="GO" id="GO:0008836">
    <property type="term" value="F:diaminopimelate decarboxylase activity"/>
    <property type="evidence" value="ECO:0007669"/>
    <property type="project" value="UniProtKB-UniRule"/>
</dbReference>
<dbReference type="PROSITE" id="PS51671">
    <property type="entry name" value="ACT"/>
    <property type="match status" value="1"/>
</dbReference>
<dbReference type="GO" id="GO:0009088">
    <property type="term" value="P:threonine biosynthetic process"/>
    <property type="evidence" value="ECO:0007669"/>
    <property type="project" value="UniProtKB-UniPathway"/>
</dbReference>
<dbReference type="PANTHER" id="PTHR43727">
    <property type="entry name" value="DIAMINOPIMELATE DECARBOXYLASE"/>
    <property type="match status" value="1"/>
</dbReference>
<dbReference type="SUPFAM" id="SSF53633">
    <property type="entry name" value="Carbamate kinase-like"/>
    <property type="match status" value="1"/>
</dbReference>
<dbReference type="UniPathway" id="UPA00034">
    <property type="reaction ID" value="UER00015"/>
</dbReference>
<keyword evidence="12" id="KW-0028">Amino-acid biosynthesis</keyword>
<dbReference type="Gene3D" id="2.40.37.10">
    <property type="entry name" value="Lyase, Ornithine Decarboxylase, Chain A, domain 1"/>
    <property type="match status" value="1"/>
</dbReference>
<evidence type="ECO:0000256" key="4">
    <source>
        <dbReference type="ARBA" id="ARBA00022741"/>
    </source>
</evidence>
<name>A0A841KJZ5_9GAMM</name>
<dbReference type="PANTHER" id="PTHR43727:SF2">
    <property type="entry name" value="GROUP IV DECARBOXYLASE"/>
    <property type="match status" value="1"/>
</dbReference>
<dbReference type="InterPro" id="IPR022653">
    <property type="entry name" value="De-COase2_pyr-phos_BS"/>
</dbReference>
<dbReference type="SUPFAM" id="SSF51419">
    <property type="entry name" value="PLP-binding barrel"/>
    <property type="match status" value="1"/>
</dbReference>
<dbReference type="PROSITE" id="PS00878">
    <property type="entry name" value="ODR_DC_2_1"/>
    <property type="match status" value="1"/>
</dbReference>
<feature type="domain" description="ACT" evidence="13">
    <location>
        <begin position="332"/>
        <end position="405"/>
    </location>
</feature>
<dbReference type="Pfam" id="PF00696">
    <property type="entry name" value="AA_kinase"/>
    <property type="match status" value="1"/>
</dbReference>
<evidence type="ECO:0000259" key="13">
    <source>
        <dbReference type="PROSITE" id="PS51671"/>
    </source>
</evidence>
<dbReference type="InterPro" id="IPR009006">
    <property type="entry name" value="Ala_racemase/Decarboxylase_C"/>
</dbReference>
<dbReference type="Proteomes" id="UP000560000">
    <property type="component" value="Unassembled WGS sequence"/>
</dbReference>
<organism evidence="14 15">
    <name type="scientific">Oleiagrimonas soli</name>
    <dbReference type="NCBI Taxonomy" id="1543381"/>
    <lineage>
        <taxon>Bacteria</taxon>
        <taxon>Pseudomonadati</taxon>
        <taxon>Pseudomonadota</taxon>
        <taxon>Gammaproteobacteria</taxon>
        <taxon>Lysobacterales</taxon>
        <taxon>Rhodanobacteraceae</taxon>
        <taxon>Oleiagrimonas</taxon>
    </lineage>
</organism>
<keyword evidence="5 14" id="KW-0418">Kinase</keyword>
<proteinExistence type="predicted"/>
<dbReference type="EC" id="4.1.1.20" evidence="10"/>
<reference evidence="14 15" key="1">
    <citation type="submission" date="2020-08" db="EMBL/GenBank/DDBJ databases">
        <title>Genomic Encyclopedia of Type Strains, Phase IV (KMG-IV): sequencing the most valuable type-strain genomes for metagenomic binning, comparative biology and taxonomic classification.</title>
        <authorList>
            <person name="Goeker M."/>
        </authorList>
    </citation>
    <scope>NUCLEOTIDE SEQUENCE [LARGE SCALE GENOMIC DNA]</scope>
    <source>
        <strain evidence="14 15">DSM 107085</strain>
    </source>
</reference>
<dbReference type="PROSITE" id="PS00324">
    <property type="entry name" value="ASPARTOKINASE"/>
    <property type="match status" value="1"/>
</dbReference>
<dbReference type="PROSITE" id="PS00879">
    <property type="entry name" value="ODR_DC_2_2"/>
    <property type="match status" value="1"/>
</dbReference>
<keyword evidence="6" id="KW-0210">Decarboxylase</keyword>
<gene>
    <name evidence="14" type="ORF">HNQ86_002861</name>
</gene>
<dbReference type="EMBL" id="JACHET010000001">
    <property type="protein sequence ID" value="MBB6185516.1"/>
    <property type="molecule type" value="Genomic_DNA"/>
</dbReference>
<dbReference type="InterPro" id="IPR011246">
    <property type="entry name" value="DAP_dec_asp_kin"/>
</dbReference>
<dbReference type="Gene3D" id="3.40.1160.10">
    <property type="entry name" value="Acetylglutamate kinase-like"/>
    <property type="match status" value="1"/>
</dbReference>
<evidence type="ECO:0000256" key="6">
    <source>
        <dbReference type="ARBA" id="ARBA00022793"/>
    </source>
</evidence>
<comment type="caution">
    <text evidence="14">The sequence shown here is derived from an EMBL/GenBank/DDBJ whole genome shotgun (WGS) entry which is preliminary data.</text>
</comment>
<dbReference type="NCBIfam" id="TIGR00657">
    <property type="entry name" value="asp_kinases"/>
    <property type="match status" value="1"/>
</dbReference>
<keyword evidence="9 14" id="KW-0456">Lyase</keyword>
<keyword evidence="3 14" id="KW-0808">Transferase</keyword>
<dbReference type="GO" id="GO:0005524">
    <property type="term" value="F:ATP binding"/>
    <property type="evidence" value="ECO:0007669"/>
    <property type="project" value="UniProtKB-KW"/>
</dbReference>
<dbReference type="NCBIfam" id="NF006515">
    <property type="entry name" value="PRK08961.1"/>
    <property type="match status" value="1"/>
</dbReference>
<evidence type="ECO:0000256" key="10">
    <source>
        <dbReference type="NCBIfam" id="TIGR01048"/>
    </source>
</evidence>
<comment type="cofactor">
    <cofactor evidence="1 11">
        <name>pyridoxal 5'-phosphate</name>
        <dbReference type="ChEBI" id="CHEBI:597326"/>
    </cofactor>
</comment>
<evidence type="ECO:0000256" key="11">
    <source>
        <dbReference type="PIRSR" id="PIRSR600183-50"/>
    </source>
</evidence>
<dbReference type="GO" id="GO:0004072">
    <property type="term" value="F:aspartate kinase activity"/>
    <property type="evidence" value="ECO:0007669"/>
    <property type="project" value="InterPro"/>
</dbReference>
<dbReference type="Gene3D" id="3.30.70.260">
    <property type="match status" value="2"/>
</dbReference>
<dbReference type="UniPathway" id="UPA00050">
    <property type="reaction ID" value="UER00461"/>
</dbReference>
<dbReference type="Gene3D" id="3.20.20.10">
    <property type="entry name" value="Alanine racemase"/>
    <property type="match status" value="1"/>
</dbReference>
<keyword evidence="4" id="KW-0547">Nucleotide-binding</keyword>
<dbReference type="InterPro" id="IPR029066">
    <property type="entry name" value="PLP-binding_barrel"/>
</dbReference>
<evidence type="ECO:0000256" key="1">
    <source>
        <dbReference type="ARBA" id="ARBA00001933"/>
    </source>
</evidence>
<evidence type="ECO:0000313" key="15">
    <source>
        <dbReference type="Proteomes" id="UP000560000"/>
    </source>
</evidence>